<name>A0A0K2U2Q5_LEPSM</name>
<dbReference type="InterPro" id="IPR036273">
    <property type="entry name" value="CRAL/TRIO_N_dom_sf"/>
</dbReference>
<dbReference type="EMBL" id="HACA01014866">
    <property type="protein sequence ID" value="CDW32227.1"/>
    <property type="molecule type" value="Transcribed_RNA"/>
</dbReference>
<dbReference type="InterPro" id="IPR001251">
    <property type="entry name" value="CRAL-TRIO_dom"/>
</dbReference>
<accession>A0A0K2U2Q5</accession>
<dbReference type="SUPFAM" id="SSF52087">
    <property type="entry name" value="CRAL/TRIO domain"/>
    <property type="match status" value="1"/>
</dbReference>
<dbReference type="AlphaFoldDB" id="A0A0K2U2Q5"/>
<dbReference type="GO" id="GO:1902936">
    <property type="term" value="F:phosphatidylinositol bisphosphate binding"/>
    <property type="evidence" value="ECO:0007669"/>
    <property type="project" value="TreeGrafter"/>
</dbReference>
<dbReference type="PROSITE" id="PS50191">
    <property type="entry name" value="CRAL_TRIO"/>
    <property type="match status" value="1"/>
</dbReference>
<protein>
    <recommendedName>
        <fullName evidence="1">CRAL-TRIO domain-containing protein</fullName>
    </recommendedName>
</protein>
<dbReference type="PANTHER" id="PTHR10174">
    <property type="entry name" value="ALPHA-TOCOPHEROL TRANSFER PROTEIN-RELATED"/>
    <property type="match status" value="1"/>
</dbReference>
<dbReference type="InterPro" id="IPR036865">
    <property type="entry name" value="CRAL-TRIO_dom_sf"/>
</dbReference>
<evidence type="ECO:0000259" key="1">
    <source>
        <dbReference type="PROSITE" id="PS50191"/>
    </source>
</evidence>
<sequence length="292" mass="33781">MNNSKKRECVIDKFDAGHPFSDKVFAPDEEWINKELEIFGQNLNEELIEAFRKELKSHGYTVQHTKNVCAMFLRAGSMDLQTAMDLLKTYLQNKVNCKHYFVKDSPSHLKIILDEKIHMMLSHRDPDGRRVFLIRPGLWETNKLSLSDLYCVSAMMCDLIATEPRTQIAGALVIMDGDGFGFSHLKNLGLQDAKNIASFMDCFPLWFRGIHIVRQPRVFNMAYNIVYPFLNENARNVIHFHGQNLKSLHEYVDPRMLPSEYGGLGGPFDNKDVSLTLKELETYFRDIKTWKL</sequence>
<dbReference type="CDD" id="cd00170">
    <property type="entry name" value="SEC14"/>
    <property type="match status" value="1"/>
</dbReference>
<dbReference type="Gene3D" id="1.20.5.1200">
    <property type="entry name" value="Alpha-tocopherol transfer"/>
    <property type="match status" value="1"/>
</dbReference>
<dbReference type="PRINTS" id="PR00180">
    <property type="entry name" value="CRETINALDHBP"/>
</dbReference>
<proteinExistence type="predicted"/>
<dbReference type="PANTHER" id="PTHR10174:SF130">
    <property type="entry name" value="ALPHA-TOCOPHEROL TRANSFER PROTEIN-LIKE"/>
    <property type="match status" value="1"/>
</dbReference>
<dbReference type="OrthoDB" id="75724at2759"/>
<dbReference type="SUPFAM" id="SSF46938">
    <property type="entry name" value="CRAL/TRIO N-terminal domain"/>
    <property type="match status" value="1"/>
</dbReference>
<dbReference type="Pfam" id="PF00650">
    <property type="entry name" value="CRAL_TRIO"/>
    <property type="match status" value="1"/>
</dbReference>
<dbReference type="SMART" id="SM00516">
    <property type="entry name" value="SEC14"/>
    <property type="match status" value="1"/>
</dbReference>
<feature type="domain" description="CRAL-TRIO" evidence="1">
    <location>
        <begin position="109"/>
        <end position="269"/>
    </location>
</feature>
<dbReference type="GO" id="GO:0016020">
    <property type="term" value="C:membrane"/>
    <property type="evidence" value="ECO:0007669"/>
    <property type="project" value="TreeGrafter"/>
</dbReference>
<organism evidence="2">
    <name type="scientific">Lepeophtheirus salmonis</name>
    <name type="common">Salmon louse</name>
    <name type="synonym">Caligus salmonis</name>
    <dbReference type="NCBI Taxonomy" id="72036"/>
    <lineage>
        <taxon>Eukaryota</taxon>
        <taxon>Metazoa</taxon>
        <taxon>Ecdysozoa</taxon>
        <taxon>Arthropoda</taxon>
        <taxon>Crustacea</taxon>
        <taxon>Multicrustacea</taxon>
        <taxon>Hexanauplia</taxon>
        <taxon>Copepoda</taxon>
        <taxon>Siphonostomatoida</taxon>
        <taxon>Caligidae</taxon>
        <taxon>Lepeophtheirus</taxon>
    </lineage>
</organism>
<evidence type="ECO:0000313" key="2">
    <source>
        <dbReference type="EMBL" id="CDW32227.1"/>
    </source>
</evidence>
<dbReference type="Gene3D" id="3.40.525.10">
    <property type="entry name" value="CRAL-TRIO lipid binding domain"/>
    <property type="match status" value="1"/>
</dbReference>
<reference evidence="2" key="1">
    <citation type="submission" date="2014-05" db="EMBL/GenBank/DDBJ databases">
        <authorList>
            <person name="Chronopoulou M."/>
        </authorList>
    </citation>
    <scope>NUCLEOTIDE SEQUENCE</scope>
    <source>
        <tissue evidence="2">Whole organism</tissue>
    </source>
</reference>